<sequence>MAESIVVLQMGERLICDLQEVRENNEPEGAPVCLVMIRPYLLSVEKTSGDPANQEVQVRFSKWLPYSIDTQFKIPFSAIVSVGQPDAGLVEAYRQTVAQAEAAEAMATRQEVTQAPAADTGFVPNDAETAEV</sequence>
<keyword evidence="3" id="KW-1185">Reference proteome</keyword>
<dbReference type="EMBL" id="KU686198">
    <property type="protein sequence ID" value="AOV58915.1"/>
    <property type="molecule type" value="Genomic_DNA"/>
</dbReference>
<dbReference type="RefSeq" id="YP_009321434.1">
    <property type="nucleotide sequence ID" value="NC_031906.1"/>
</dbReference>
<dbReference type="Proteomes" id="UP000204537">
    <property type="component" value="Segment"/>
</dbReference>
<dbReference type="InterPro" id="IPR046691">
    <property type="entry name" value="DUF6561"/>
</dbReference>
<evidence type="ECO:0000313" key="3">
    <source>
        <dbReference type="Proteomes" id="UP000204537"/>
    </source>
</evidence>
<proteinExistence type="predicted"/>
<protein>
    <submittedName>
        <fullName evidence="2">Uncharacterized protein</fullName>
    </submittedName>
</protein>
<accession>A0A1D8KKJ9</accession>
<name>A0A1D8KKJ9_9CAUD</name>
<evidence type="ECO:0000313" key="4">
    <source>
        <dbReference type="Proteomes" id="UP000240804"/>
    </source>
</evidence>
<evidence type="ECO:0000313" key="2">
    <source>
        <dbReference type="EMBL" id="AOV59154.1"/>
    </source>
</evidence>
<reference evidence="3 4" key="1">
    <citation type="journal article" date="2016" name="Virology">
        <title>The genomic content and context of auxiliary metabolic genes in marine cyanomyoviruses.</title>
        <authorList>
            <person name="Crummett L.T."/>
            <person name="Puxty R.J."/>
            <person name="Weihe C."/>
            <person name="Marston M.F."/>
            <person name="Martiny J.B."/>
        </authorList>
    </citation>
    <scope>NUCLEOTIDE SEQUENCE [LARGE SCALE GENOMIC DNA]</scope>
    <source>
        <strain evidence="1">0910TB04</strain>
        <strain evidence="2">1010CC42</strain>
    </source>
</reference>
<evidence type="ECO:0000313" key="1">
    <source>
        <dbReference type="EMBL" id="AOV58915.1"/>
    </source>
</evidence>
<dbReference type="GeneID" id="30306461"/>
<dbReference type="OrthoDB" id="19651at10239"/>
<organism evidence="2 3">
    <name type="scientific">Synechococcus phage S-CAM3</name>
    <dbReference type="NCBI Taxonomy" id="1883366"/>
    <lineage>
        <taxon>Viruses</taxon>
        <taxon>Duplodnaviria</taxon>
        <taxon>Heunggongvirae</taxon>
        <taxon>Uroviricota</taxon>
        <taxon>Caudoviricetes</taxon>
        <taxon>Pantevenvirales</taxon>
        <taxon>Kyanoviridae</taxon>
        <taxon>Charybdisvirus</taxon>
        <taxon>Charybdisvirus scam3</taxon>
    </lineage>
</organism>
<dbReference type="Pfam" id="PF20198">
    <property type="entry name" value="DUF6561"/>
    <property type="match status" value="1"/>
</dbReference>
<gene>
    <name evidence="2" type="ORF">C421010_171</name>
    <name evidence="1" type="ORF">T040910_171</name>
</gene>
<dbReference type="Gene3D" id="2.30.30.100">
    <property type="match status" value="1"/>
</dbReference>
<dbReference type="EMBL" id="KU686199">
    <property type="protein sequence ID" value="AOV59154.1"/>
    <property type="molecule type" value="Genomic_DNA"/>
</dbReference>
<dbReference type="KEGG" id="vg:30306461"/>
<dbReference type="Proteomes" id="UP000240804">
    <property type="component" value="Segment"/>
</dbReference>